<evidence type="ECO:0000313" key="5">
    <source>
        <dbReference type="Proteomes" id="UP000321532"/>
    </source>
</evidence>
<dbReference type="InterPro" id="IPR000873">
    <property type="entry name" value="AMP-dep_synth/lig_dom"/>
</dbReference>
<dbReference type="EMBL" id="BJYS01000015">
    <property type="protein sequence ID" value="GEO04534.1"/>
    <property type="molecule type" value="Genomic_DNA"/>
</dbReference>
<evidence type="ECO:0000259" key="3">
    <source>
        <dbReference type="Pfam" id="PF00501"/>
    </source>
</evidence>
<dbReference type="Pfam" id="PF00501">
    <property type="entry name" value="AMP-binding"/>
    <property type="match status" value="1"/>
</dbReference>
<feature type="domain" description="AMP-dependent synthetase/ligase" evidence="3">
    <location>
        <begin position="20"/>
        <end position="376"/>
    </location>
</feature>
<dbReference type="Gene3D" id="3.40.50.12780">
    <property type="entry name" value="N-terminal domain of ligase-like"/>
    <property type="match status" value="1"/>
</dbReference>
<dbReference type="PANTHER" id="PTHR43201">
    <property type="entry name" value="ACYL-COA SYNTHETASE"/>
    <property type="match status" value="1"/>
</dbReference>
<protein>
    <submittedName>
        <fullName evidence="4">Fatty-acyl-CoA synthase</fullName>
    </submittedName>
</protein>
<comment type="similarity">
    <text evidence="1">Belongs to the ATP-dependent AMP-binding enzyme family.</text>
</comment>
<comment type="caution">
    <text evidence="4">The sequence shown here is derived from an EMBL/GenBank/DDBJ whole genome shotgun (WGS) entry which is preliminary data.</text>
</comment>
<dbReference type="GO" id="GO:0006631">
    <property type="term" value="P:fatty acid metabolic process"/>
    <property type="evidence" value="ECO:0007669"/>
    <property type="project" value="TreeGrafter"/>
</dbReference>
<dbReference type="Proteomes" id="UP000321532">
    <property type="component" value="Unassembled WGS sequence"/>
</dbReference>
<keyword evidence="5" id="KW-1185">Reference proteome</keyword>
<dbReference type="AlphaFoldDB" id="A0A512AXV1"/>
<keyword evidence="2" id="KW-0436">Ligase</keyword>
<dbReference type="GO" id="GO:0031956">
    <property type="term" value="F:medium-chain fatty acid-CoA ligase activity"/>
    <property type="evidence" value="ECO:0007669"/>
    <property type="project" value="TreeGrafter"/>
</dbReference>
<evidence type="ECO:0000256" key="1">
    <source>
        <dbReference type="ARBA" id="ARBA00006432"/>
    </source>
</evidence>
<reference evidence="4 5" key="1">
    <citation type="submission" date="2019-07" db="EMBL/GenBank/DDBJ databases">
        <title>Whole genome shotgun sequence of Adhaeribacter aerolatus NBRC 106133.</title>
        <authorList>
            <person name="Hosoyama A."/>
            <person name="Uohara A."/>
            <person name="Ohji S."/>
            <person name="Ichikawa N."/>
        </authorList>
    </citation>
    <scope>NUCLEOTIDE SEQUENCE [LARGE SCALE GENOMIC DNA]</scope>
    <source>
        <strain evidence="4 5">NBRC 106133</strain>
    </source>
</reference>
<sequence length="512" mass="57797">MLYHSPILEPLIKLAQLDEQRAILCNGQETLTPRQLLTESMHLGQQLLKLGLQKDHTVIIAVAPGADFLRVMYATMMIRCRAAIIDPEMGRELYAAKLAQLKPQWAFVDTRLLLLQEHPLLRYAYFKLADKPVYFPRIKNLKIIGSGPRLPLLQKFTSLQKLLNSPQQAANLLEDKTHHDYLITYTSGTLQEPKGVLHSLTSLSQSINLLSELVQDNPDDRLATYLPHFVLLGITAKIPVFIYNPKLSVQQKLDFFEKNKISILFGPPSDFLPLVQYCEKHQCQLPASLNHIMLGSAPVHKSFLKRLAAVCSEEVRLTITYGMTEHLLVSTADGREKINYAGSGDLVGKPVAGVEVKIAEDGELLVRSEQLFSRYYHLPERPEFHATGDLARLDAEGNILLMGRKKEMIIRSNTNIYPALYEDTIKKIPGVEEAAMVGIYSPEKEDEEVYLAVETSQNLTAKYILDKISYGELQIEKNALPDEVVFMQVPRKGRQHKIDRAQIAATIKARLK</sequence>
<dbReference type="CDD" id="cd04433">
    <property type="entry name" value="AFD_class_I"/>
    <property type="match status" value="1"/>
</dbReference>
<proteinExistence type="inferred from homology"/>
<accession>A0A512AXV1</accession>
<dbReference type="Gene3D" id="3.30.300.30">
    <property type="match status" value="1"/>
</dbReference>
<dbReference type="InterPro" id="IPR042099">
    <property type="entry name" value="ANL_N_sf"/>
</dbReference>
<dbReference type="PANTHER" id="PTHR43201:SF5">
    <property type="entry name" value="MEDIUM-CHAIN ACYL-COA LIGASE ACSF2, MITOCHONDRIAL"/>
    <property type="match status" value="1"/>
</dbReference>
<evidence type="ECO:0000256" key="2">
    <source>
        <dbReference type="ARBA" id="ARBA00022598"/>
    </source>
</evidence>
<dbReference type="RefSeq" id="WP_146897798.1">
    <property type="nucleotide sequence ID" value="NZ_BJYS01000015.1"/>
</dbReference>
<dbReference type="OrthoDB" id="9778383at2"/>
<evidence type="ECO:0000313" key="4">
    <source>
        <dbReference type="EMBL" id="GEO04534.1"/>
    </source>
</evidence>
<gene>
    <name evidence="4" type="ORF">AAE02nite_21980</name>
</gene>
<dbReference type="SUPFAM" id="SSF56801">
    <property type="entry name" value="Acetyl-CoA synthetase-like"/>
    <property type="match status" value="1"/>
</dbReference>
<organism evidence="4 5">
    <name type="scientific">Adhaeribacter aerolatus</name>
    <dbReference type="NCBI Taxonomy" id="670289"/>
    <lineage>
        <taxon>Bacteria</taxon>
        <taxon>Pseudomonadati</taxon>
        <taxon>Bacteroidota</taxon>
        <taxon>Cytophagia</taxon>
        <taxon>Cytophagales</taxon>
        <taxon>Hymenobacteraceae</taxon>
        <taxon>Adhaeribacter</taxon>
    </lineage>
</organism>
<name>A0A512AXV1_9BACT</name>
<dbReference type="InterPro" id="IPR045851">
    <property type="entry name" value="AMP-bd_C_sf"/>
</dbReference>